<evidence type="ECO:0000313" key="3">
    <source>
        <dbReference type="Proteomes" id="UP000542695"/>
    </source>
</evidence>
<dbReference type="RefSeq" id="WP_161872787.1">
    <property type="nucleotide sequence ID" value="NZ_JACARV010000070.1"/>
</dbReference>
<comment type="caution">
    <text evidence="2">The sequence shown here is derived from an EMBL/GenBank/DDBJ whole genome shotgun (WGS) entry which is preliminary data.</text>
</comment>
<evidence type="ECO:0000256" key="1">
    <source>
        <dbReference type="SAM" id="Phobius"/>
    </source>
</evidence>
<proteinExistence type="predicted"/>
<keyword evidence="1" id="KW-0812">Transmembrane</keyword>
<keyword evidence="1" id="KW-0472">Membrane</keyword>
<evidence type="ECO:0000313" key="2">
    <source>
        <dbReference type="EMBL" id="NWC82824.1"/>
    </source>
</evidence>
<feature type="transmembrane region" description="Helical" evidence="1">
    <location>
        <begin position="99"/>
        <end position="120"/>
    </location>
</feature>
<keyword evidence="1" id="KW-1133">Transmembrane helix</keyword>
<dbReference type="AlphaFoldDB" id="A0A7Y7ZFD3"/>
<dbReference type="Proteomes" id="UP000542695">
    <property type="component" value="Unassembled WGS sequence"/>
</dbReference>
<reference evidence="2 3" key="1">
    <citation type="submission" date="2020-04" db="EMBL/GenBank/DDBJ databases">
        <title>Molecular characterization of pseudomonads from Agaricus bisporus reveal novel blotch 2 pathogens in Western Europe.</title>
        <authorList>
            <person name="Taparia T."/>
            <person name="Krijger M."/>
            <person name="Haynes E."/>
            <person name="Elpinstone J.G."/>
            <person name="Noble R."/>
            <person name="Van Der Wolf J."/>
        </authorList>
    </citation>
    <scope>NUCLEOTIDE SEQUENCE [LARGE SCALE GENOMIC DNA]</scope>
    <source>
        <strain evidence="2 3">P7765</strain>
    </source>
</reference>
<feature type="transmembrane region" description="Helical" evidence="1">
    <location>
        <begin position="6"/>
        <end position="28"/>
    </location>
</feature>
<dbReference type="EMBL" id="JACARV010000070">
    <property type="protein sequence ID" value="NWC82824.1"/>
    <property type="molecule type" value="Genomic_DNA"/>
</dbReference>
<protein>
    <submittedName>
        <fullName evidence="2">Uncharacterized protein</fullName>
    </submittedName>
</protein>
<accession>A0A7Y7ZFD3</accession>
<sequence length="127" mass="14155">MKSDMAVLLATLLLVWMIISVGLMTYLARRYIDVIESSLSRCSYVQDNRSNFSSAGLIGKVLRTCLAANMLMIPKIFVVKGVADASEILHFPKRIKNKLLVSWGGLVLSTSLFFAFNGMMKLFGWSL</sequence>
<gene>
    <name evidence="2" type="ORF">HX798_21390</name>
</gene>
<organism evidence="2 3">
    <name type="scientific">Pseudomonas putida</name>
    <name type="common">Arthrobacter siderocapsulatus</name>
    <dbReference type="NCBI Taxonomy" id="303"/>
    <lineage>
        <taxon>Bacteria</taxon>
        <taxon>Pseudomonadati</taxon>
        <taxon>Pseudomonadota</taxon>
        <taxon>Gammaproteobacteria</taxon>
        <taxon>Pseudomonadales</taxon>
        <taxon>Pseudomonadaceae</taxon>
        <taxon>Pseudomonas</taxon>
    </lineage>
</organism>
<name>A0A7Y7ZFD3_PSEPU</name>